<dbReference type="RefSeq" id="WP_181054930.1">
    <property type="nucleotide sequence ID" value="NZ_JACDXJ010000004.1"/>
</dbReference>
<dbReference type="Gene3D" id="2.40.300.10">
    <property type="entry name" value="Head decoration protein D"/>
    <property type="match status" value="2"/>
</dbReference>
<dbReference type="AlphaFoldDB" id="A0A838BVP7"/>
<comment type="caution">
    <text evidence="2">The sequence shown here is derived from an EMBL/GenBank/DDBJ whole genome shotgun (WGS) entry which is preliminary data.</text>
</comment>
<keyword evidence="3" id="KW-1185">Reference proteome</keyword>
<name>A0A838BVP7_9HYPH</name>
<gene>
    <name evidence="2" type="ORF">H0S73_25010</name>
</gene>
<feature type="domain" description="Peptidase G2 IMC autoproteolytic cleavage" evidence="1">
    <location>
        <begin position="502"/>
        <end position="699"/>
    </location>
</feature>
<evidence type="ECO:0000259" key="1">
    <source>
        <dbReference type="Pfam" id="PF11962"/>
    </source>
</evidence>
<evidence type="ECO:0000313" key="3">
    <source>
        <dbReference type="Proteomes" id="UP000572984"/>
    </source>
</evidence>
<dbReference type="InterPro" id="IPR021865">
    <property type="entry name" value="Peptidase_G2"/>
</dbReference>
<dbReference type="EMBL" id="JACDXJ010000004">
    <property type="protein sequence ID" value="MBA1159340.1"/>
    <property type="molecule type" value="Genomic_DNA"/>
</dbReference>
<dbReference type="Proteomes" id="UP000572984">
    <property type="component" value="Unassembled WGS sequence"/>
</dbReference>
<evidence type="ECO:0000313" key="2">
    <source>
        <dbReference type="EMBL" id="MBA1159340.1"/>
    </source>
</evidence>
<proteinExistence type="predicted"/>
<organism evidence="2 3">
    <name type="scientific">Microvirga mediterraneensis</name>
    <dbReference type="NCBI Taxonomy" id="2754695"/>
    <lineage>
        <taxon>Bacteria</taxon>
        <taxon>Pseudomonadati</taxon>
        <taxon>Pseudomonadota</taxon>
        <taxon>Alphaproteobacteria</taxon>
        <taxon>Hyphomicrobiales</taxon>
        <taxon>Methylobacteriaceae</taxon>
        <taxon>Microvirga</taxon>
    </lineage>
</organism>
<dbReference type="Pfam" id="PF11962">
    <property type="entry name" value="Peptidase_G2"/>
    <property type="match status" value="1"/>
</dbReference>
<protein>
    <recommendedName>
        <fullName evidence="1">Peptidase G2 IMC autoproteolytic cleavage domain-containing protein</fullName>
    </recommendedName>
</protein>
<reference evidence="2 3" key="1">
    <citation type="submission" date="2020-07" db="EMBL/GenBank/DDBJ databases">
        <title>Draft genome and description of Microvirga mediterraneensis Marseille-Q2068 sp. nov.</title>
        <authorList>
            <person name="Boxberger M."/>
        </authorList>
    </citation>
    <scope>NUCLEOTIDE SEQUENCE [LARGE SCALE GENOMIC DNA]</scope>
    <source>
        <strain evidence="2 3">Marseille-Q2068</strain>
    </source>
</reference>
<accession>A0A838BVP7</accession>
<sequence length="719" mass="76238">MTVAVGNGRSETWNADGANRNWDFPFKALSASHLVLEIEDAAGSLSTVTSGFTVAGLNSDDGGTVTYPISPAAPLPIGTKITVVRQVPLAQPNRIGNQGGFHAETHERTFDLLAMQVQQIYQEGTARDLRAPVGDGAIDMRLPAKALRAGKLLGFDDAGKPRVTADFPSTIIGGSGIPSAGVGVNGDYYLDEATLTFYGPKTSGAWGAGRAIGVGSDLSFKTRTAPAGFGSYQAGFFYNPDNVSSWTDVKTYSVEGFTVDIGGFGPRSWGGSAITGVEGAIKVPANSTLANHAAGVAGHVTTSSPVTGSLGLWGIGNVAADGCIAFGGNTVAEDKGFNNTNLWGLEVDINMHNSNTIARGIDVTGGGPVDGGQISIGYRLGPMGAFYNPPKRWKFGWQSTDGAAAVGMELGTLVMSAESPSQAIQFRRRTGGVASNGARLLVGAAGDMQVDAQNSNGNGLSLDTQKTTFANDLLYMNVARAGSTSFNFLRAFSGNLADVEIMIRGDGSVLSDGAYSGAGADYAEYFEWADGNPAGEDRRGLTVVIENGKVRGATPEDDAAAIVGAVSTNPMVVGDTGWNRWTEKYLRDAWGSYVLEPYEVVSWEDRSEITIPGRTVVRDGEELHYPDETRVDITPHSYPVDEIPEGVTVPDDAVRSTQERRVLNPDYDPEAEYTPRSERPEWVTIGLLGKLRIRKGQPVGDRWLKLRDISGTVEEWLVR</sequence>